<sequence>GHLSPPRPPNAPARKRGGRRPRAPLQGPLAAAPANVLRARRACPAACGHDICPCSGEDIVVCDDDEDPSCPATKSSPVICGVQPTGVLVTPDRPSHWRGGCRSIQWAPPAPERPSNWAPPAPERPPAELPPLTARLGEPEGECSPMTARGRHGRRAEAAAAPAAPRTMLETLTPRLARRLPGGRRGIGAGAVAQVCATGGGDSDPWALPDVPLETLVAIDGDLPDDEVSLSTSRRVMEGTITRL</sequence>
<dbReference type="Proteomes" id="UP001189429">
    <property type="component" value="Unassembled WGS sequence"/>
</dbReference>
<name>A0ABN9R4R1_9DINO</name>
<reference evidence="2" key="1">
    <citation type="submission" date="2023-10" db="EMBL/GenBank/DDBJ databases">
        <authorList>
            <person name="Chen Y."/>
            <person name="Shah S."/>
            <person name="Dougan E. K."/>
            <person name="Thang M."/>
            <person name="Chan C."/>
        </authorList>
    </citation>
    <scope>NUCLEOTIDE SEQUENCE [LARGE SCALE GENOMIC DNA]</scope>
</reference>
<protein>
    <submittedName>
        <fullName evidence="2">Uncharacterized protein</fullName>
    </submittedName>
</protein>
<evidence type="ECO:0000313" key="3">
    <source>
        <dbReference type="Proteomes" id="UP001189429"/>
    </source>
</evidence>
<comment type="caution">
    <text evidence="2">The sequence shown here is derived from an EMBL/GenBank/DDBJ whole genome shotgun (WGS) entry which is preliminary data.</text>
</comment>
<dbReference type="EMBL" id="CAUYUJ010005469">
    <property type="protein sequence ID" value="CAK0813768.1"/>
    <property type="molecule type" value="Genomic_DNA"/>
</dbReference>
<evidence type="ECO:0000313" key="2">
    <source>
        <dbReference type="EMBL" id="CAK0813768.1"/>
    </source>
</evidence>
<gene>
    <name evidence="2" type="ORF">PCOR1329_LOCUS17576</name>
</gene>
<feature type="compositionally biased region" description="Pro residues" evidence="1">
    <location>
        <begin position="108"/>
        <end position="129"/>
    </location>
</feature>
<accession>A0ABN9R4R1</accession>
<feature type="compositionally biased region" description="Pro residues" evidence="1">
    <location>
        <begin position="1"/>
        <end position="11"/>
    </location>
</feature>
<feature type="region of interest" description="Disordered" evidence="1">
    <location>
        <begin position="1"/>
        <end position="30"/>
    </location>
</feature>
<feature type="region of interest" description="Disordered" evidence="1">
    <location>
        <begin position="104"/>
        <end position="149"/>
    </location>
</feature>
<keyword evidence="3" id="KW-1185">Reference proteome</keyword>
<feature type="compositionally biased region" description="Basic residues" evidence="1">
    <location>
        <begin position="13"/>
        <end position="22"/>
    </location>
</feature>
<proteinExistence type="predicted"/>
<feature type="non-terminal residue" evidence="2">
    <location>
        <position position="1"/>
    </location>
</feature>
<evidence type="ECO:0000256" key="1">
    <source>
        <dbReference type="SAM" id="MobiDB-lite"/>
    </source>
</evidence>
<organism evidence="2 3">
    <name type="scientific">Prorocentrum cordatum</name>
    <dbReference type="NCBI Taxonomy" id="2364126"/>
    <lineage>
        <taxon>Eukaryota</taxon>
        <taxon>Sar</taxon>
        <taxon>Alveolata</taxon>
        <taxon>Dinophyceae</taxon>
        <taxon>Prorocentrales</taxon>
        <taxon>Prorocentraceae</taxon>
        <taxon>Prorocentrum</taxon>
    </lineage>
</organism>